<proteinExistence type="predicted"/>
<reference evidence="1" key="1">
    <citation type="journal article" date="2015" name="Nature">
        <title>Complex archaea that bridge the gap between prokaryotes and eukaryotes.</title>
        <authorList>
            <person name="Spang A."/>
            <person name="Saw J.H."/>
            <person name="Jorgensen S.L."/>
            <person name="Zaremba-Niedzwiedzka K."/>
            <person name="Martijn J."/>
            <person name="Lind A.E."/>
            <person name="van Eijk R."/>
            <person name="Schleper C."/>
            <person name="Guy L."/>
            <person name="Ettema T.J."/>
        </authorList>
    </citation>
    <scope>NUCLEOTIDE SEQUENCE</scope>
</reference>
<gene>
    <name evidence="1" type="ORF">LCGC14_2936010</name>
</gene>
<dbReference type="EMBL" id="LAZR01058747">
    <property type="protein sequence ID" value="KKK69241.1"/>
    <property type="molecule type" value="Genomic_DNA"/>
</dbReference>
<feature type="non-terminal residue" evidence="1">
    <location>
        <position position="1"/>
    </location>
</feature>
<accession>A0A0F9AAF8</accession>
<evidence type="ECO:0000313" key="1">
    <source>
        <dbReference type="EMBL" id="KKK69241.1"/>
    </source>
</evidence>
<comment type="caution">
    <text evidence="1">The sequence shown here is derived from an EMBL/GenBank/DDBJ whole genome shotgun (WGS) entry which is preliminary data.</text>
</comment>
<organism evidence="1">
    <name type="scientific">marine sediment metagenome</name>
    <dbReference type="NCBI Taxonomy" id="412755"/>
    <lineage>
        <taxon>unclassified sequences</taxon>
        <taxon>metagenomes</taxon>
        <taxon>ecological metagenomes</taxon>
    </lineage>
</organism>
<dbReference type="AlphaFoldDB" id="A0A0F9AAF8"/>
<feature type="non-terminal residue" evidence="1">
    <location>
        <position position="378"/>
    </location>
</feature>
<protein>
    <submittedName>
        <fullName evidence="1">Uncharacterized protein</fullName>
    </submittedName>
</protein>
<name>A0A0F9AAF8_9ZZZZ</name>
<sequence>HNRVVAAKEAGVEPPIVILTEAQTEGLNAPQVDALAKKVYSQRQQVLTKPPAVEAVSTPQARAEALAKEKGISIAEAEVTPPVTPVVEVTPPIKPPTARGEVVETVPTPEGAAGRVLRRIELDPAEVGVKEKIRQGFHRFNVMMVDDLYAVKKFTEQATKGGVELAIEENPYLLSRLLKGVTSKATTFLTKGTFGKKFWKIEGGKAVPDFTGESLETILKEVRKPEQWRDFSIYLVARRAIQLSERNIETGISLADAQDAVRELESKYKGFSALADRVYKYQDKLLVYAQEMGLLSKDLLAKLRKHGDYVPFYRVFNELAAKGFMGKKMANIASPIKKIKGSEREIINPLESIVKNTYTMINAADRNQVGIAMANLVD</sequence>